<dbReference type="AlphaFoldDB" id="A0A914CXQ9"/>
<feature type="domain" description="C-type lectin" evidence="1">
    <location>
        <begin position="99"/>
        <end position="145"/>
    </location>
</feature>
<dbReference type="Proteomes" id="UP000887540">
    <property type="component" value="Unplaced"/>
</dbReference>
<dbReference type="WBParaSite" id="ACRNAN_scaffold15392.g15835.t1">
    <property type="protein sequence ID" value="ACRNAN_scaffold15392.g15835.t1"/>
    <property type="gene ID" value="ACRNAN_scaffold15392.g15835"/>
</dbReference>
<evidence type="ECO:0000313" key="3">
    <source>
        <dbReference type="WBParaSite" id="ACRNAN_scaffold15392.g15835.t1"/>
    </source>
</evidence>
<sequence length="148" mass="16767">MQVSDDSLIYTLNVIAKQTPIAHREQPSITSWINILLEIAQSVLIAPEDEVKDNIETLLNAKADENTSFIHNLCQPGWVYYSETNRCFYIGKSDSFISMLDSQQECTKLESKLASVHSKEENAFLEGLMKDSPNRAWAWLGTVKRDGK</sequence>
<evidence type="ECO:0000313" key="2">
    <source>
        <dbReference type="Proteomes" id="UP000887540"/>
    </source>
</evidence>
<dbReference type="InterPro" id="IPR016186">
    <property type="entry name" value="C-type_lectin-like/link_sf"/>
</dbReference>
<reference evidence="3" key="1">
    <citation type="submission" date="2022-11" db="UniProtKB">
        <authorList>
            <consortium name="WormBaseParasite"/>
        </authorList>
    </citation>
    <scope>IDENTIFICATION</scope>
</reference>
<organism evidence="2 3">
    <name type="scientific">Acrobeloides nanus</name>
    <dbReference type="NCBI Taxonomy" id="290746"/>
    <lineage>
        <taxon>Eukaryota</taxon>
        <taxon>Metazoa</taxon>
        <taxon>Ecdysozoa</taxon>
        <taxon>Nematoda</taxon>
        <taxon>Chromadorea</taxon>
        <taxon>Rhabditida</taxon>
        <taxon>Tylenchina</taxon>
        <taxon>Cephalobomorpha</taxon>
        <taxon>Cephaloboidea</taxon>
        <taxon>Cephalobidae</taxon>
        <taxon>Acrobeloides</taxon>
    </lineage>
</organism>
<dbReference type="InterPro" id="IPR001304">
    <property type="entry name" value="C-type_lectin-like"/>
</dbReference>
<dbReference type="Pfam" id="PF00059">
    <property type="entry name" value="Lectin_C"/>
    <property type="match status" value="1"/>
</dbReference>
<dbReference type="InterPro" id="IPR016187">
    <property type="entry name" value="CTDL_fold"/>
</dbReference>
<protein>
    <submittedName>
        <fullName evidence="3">C-type lectin domain-containing protein</fullName>
    </submittedName>
</protein>
<dbReference type="SUPFAM" id="SSF56436">
    <property type="entry name" value="C-type lectin-like"/>
    <property type="match status" value="1"/>
</dbReference>
<dbReference type="CDD" id="cd00037">
    <property type="entry name" value="CLECT"/>
    <property type="match status" value="1"/>
</dbReference>
<name>A0A914CXQ9_9BILA</name>
<evidence type="ECO:0000259" key="1">
    <source>
        <dbReference type="Pfam" id="PF00059"/>
    </source>
</evidence>
<dbReference type="Gene3D" id="3.10.100.10">
    <property type="entry name" value="Mannose-Binding Protein A, subunit A"/>
    <property type="match status" value="1"/>
</dbReference>
<keyword evidence="2" id="KW-1185">Reference proteome</keyword>
<proteinExistence type="predicted"/>
<accession>A0A914CXQ9</accession>